<keyword evidence="5 8" id="KW-0378">Hydrolase</keyword>
<dbReference type="SMART" id="SM00316">
    <property type="entry name" value="S1"/>
    <property type="match status" value="1"/>
</dbReference>
<keyword evidence="4 8" id="KW-0540">Nuclease</keyword>
<dbReference type="InterPro" id="IPR003029">
    <property type="entry name" value="S1_domain"/>
</dbReference>
<dbReference type="EMBL" id="QRHR01000001">
    <property type="protein sequence ID" value="RHF90659.1"/>
    <property type="molecule type" value="Genomic_DNA"/>
</dbReference>
<dbReference type="NCBIfam" id="TIGR00358">
    <property type="entry name" value="3_prime_RNase"/>
    <property type="match status" value="1"/>
</dbReference>
<dbReference type="SMART" id="SM00357">
    <property type="entry name" value="CSP"/>
    <property type="match status" value="2"/>
</dbReference>
<dbReference type="InterPro" id="IPR040476">
    <property type="entry name" value="CSD2"/>
</dbReference>
<accession>A0A413R7D3</accession>
<evidence type="ECO:0000256" key="4">
    <source>
        <dbReference type="ARBA" id="ARBA00022722"/>
    </source>
</evidence>
<reference evidence="12 13" key="1">
    <citation type="submission" date="2018-08" db="EMBL/GenBank/DDBJ databases">
        <title>A genome reference for cultivated species of the human gut microbiota.</title>
        <authorList>
            <person name="Zou Y."/>
            <person name="Xue W."/>
            <person name="Luo G."/>
        </authorList>
    </citation>
    <scope>NUCLEOTIDE SEQUENCE [LARGE SCALE GENOMIC DNA]</scope>
    <source>
        <strain evidence="11 13">AM23-22</strain>
        <strain evidence="10 12">AM44-11BH</strain>
    </source>
</reference>
<dbReference type="Pfam" id="PF00575">
    <property type="entry name" value="S1"/>
    <property type="match status" value="1"/>
</dbReference>
<dbReference type="GO" id="GO:0006402">
    <property type="term" value="P:mRNA catabolic process"/>
    <property type="evidence" value="ECO:0007669"/>
    <property type="project" value="TreeGrafter"/>
</dbReference>
<evidence type="ECO:0000313" key="11">
    <source>
        <dbReference type="EMBL" id="RHF90659.1"/>
    </source>
</evidence>
<evidence type="ECO:0000256" key="6">
    <source>
        <dbReference type="ARBA" id="ARBA00022839"/>
    </source>
</evidence>
<dbReference type="Pfam" id="PF00773">
    <property type="entry name" value="RNB"/>
    <property type="match status" value="1"/>
</dbReference>
<sequence length="706" mass="81419">MNDIMEKKKKVILELMNDKTYIPMKFKELAVVLNITKENRDQLEEVLSELLEERKISITKKGKYVITKEHYIEGYFISNDRGFGFVEVEGQDEDYFIPEDKVNGAFHHDMVLIQVEDSQTGKRKEARVVKVLSHEIQQVVGYFQKSKTFGYVLPDNQKIAQDIYIPGKDTMGAVTGHKVVVQITDYGTNGRKPEGKIIEIIGHINDPGVDIISIVKNYDIPTEFPEEVMKQIENIPDEVPEEDKVGRKDIRDWQTVTIDGEDAKDLDDAVTLTKEDGIYTLGVHIADVSHYVTENSPLDKEAVKRGTSVYLVDRVIPMIPHKLSNGICSLNHDVDRLALSCIMKINEKGEIIDHEIVESLINVNERMTYTAVKEIIVDKNPETMERYKDLVPMFELMAELSEILRERRYKRGAIDFEFPECKIKLNQGGKPISIEPYDRNKATKIIEDFMLAANETIAEDFYWRQLPFVYRNHEEPDMEKVSQLTTFINNFGYSVKMSKEQIHPKELQKLLKNIEGTPEEALISRITLRSMKRAEYTPECKGHFGLAAKYYCHFTSPIRRYPDLQIHRIIKEALNNKLTDKHISHFNHILPEVTKNCSITERRADDAERDTEKLKKAEYMMGYIGEEYEGVISGVTNFGIYVELPNTVEGLIHVSNMMDDHYIYDENTYSMTGERTKKTYKLGQKVKIRVEAADKVARTIDFSLAE</sequence>
<protein>
    <recommendedName>
        <fullName evidence="8">Ribonuclease R</fullName>
        <shortName evidence="8">RNase R</shortName>
        <ecNumber evidence="8">3.1.13.1</ecNumber>
    </recommendedName>
</protein>
<dbReference type="AlphaFoldDB" id="A0A413R7D3"/>
<evidence type="ECO:0000313" key="13">
    <source>
        <dbReference type="Proteomes" id="UP000286186"/>
    </source>
</evidence>
<dbReference type="RefSeq" id="WP_005363874.1">
    <property type="nucleotide sequence ID" value="NZ_CATWJF010000041.1"/>
</dbReference>
<dbReference type="SMART" id="SM00955">
    <property type="entry name" value="RNB"/>
    <property type="match status" value="1"/>
</dbReference>
<name>A0A413R7D3_9FIRM</name>
<dbReference type="InterPro" id="IPR050180">
    <property type="entry name" value="RNR_Ribonuclease"/>
</dbReference>
<dbReference type="Proteomes" id="UP000284779">
    <property type="component" value="Unassembled WGS sequence"/>
</dbReference>
<evidence type="ECO:0000259" key="9">
    <source>
        <dbReference type="PROSITE" id="PS50126"/>
    </source>
</evidence>
<evidence type="ECO:0000256" key="2">
    <source>
        <dbReference type="ARBA" id="ARBA00004496"/>
    </source>
</evidence>
<evidence type="ECO:0000313" key="10">
    <source>
        <dbReference type="EMBL" id="RHA17979.1"/>
    </source>
</evidence>
<comment type="catalytic activity">
    <reaction evidence="1 8">
        <text>Exonucleolytic cleavage in the 3'- to 5'-direction to yield nucleoside 5'-phosphates.</text>
        <dbReference type="EC" id="3.1.13.1"/>
    </reaction>
</comment>
<dbReference type="InterPro" id="IPR013223">
    <property type="entry name" value="RNase_B_OB_dom"/>
</dbReference>
<dbReference type="InterPro" id="IPR011129">
    <property type="entry name" value="CSD"/>
</dbReference>
<evidence type="ECO:0000256" key="8">
    <source>
        <dbReference type="HAMAP-Rule" id="MF_01895"/>
    </source>
</evidence>
<keyword evidence="3 8" id="KW-0963">Cytoplasm</keyword>
<evidence type="ECO:0000256" key="7">
    <source>
        <dbReference type="ARBA" id="ARBA00022884"/>
    </source>
</evidence>
<dbReference type="EC" id="3.1.13.1" evidence="8"/>
<keyword evidence="7 8" id="KW-0694">RNA-binding</keyword>
<dbReference type="NCBIfam" id="TIGR02063">
    <property type="entry name" value="RNase_R"/>
    <property type="match status" value="1"/>
</dbReference>
<organism evidence="10 12">
    <name type="scientific">Eubacterium ventriosum</name>
    <dbReference type="NCBI Taxonomy" id="39496"/>
    <lineage>
        <taxon>Bacteria</taxon>
        <taxon>Bacillati</taxon>
        <taxon>Bacillota</taxon>
        <taxon>Clostridia</taxon>
        <taxon>Eubacteriales</taxon>
        <taxon>Eubacteriaceae</taxon>
        <taxon>Eubacterium</taxon>
    </lineage>
</organism>
<dbReference type="Pfam" id="PF17876">
    <property type="entry name" value="CSD2"/>
    <property type="match status" value="1"/>
</dbReference>
<dbReference type="Pfam" id="PF08206">
    <property type="entry name" value="OB_RNB"/>
    <property type="match status" value="1"/>
</dbReference>
<evidence type="ECO:0000256" key="5">
    <source>
        <dbReference type="ARBA" id="ARBA00022801"/>
    </source>
</evidence>
<dbReference type="InterPro" id="IPR001900">
    <property type="entry name" value="RNase_II/R"/>
</dbReference>
<dbReference type="EMBL" id="QSFD01000007">
    <property type="protein sequence ID" value="RHA17979.1"/>
    <property type="molecule type" value="Genomic_DNA"/>
</dbReference>
<dbReference type="InterPro" id="IPR004476">
    <property type="entry name" value="RNase_II/RNase_R"/>
</dbReference>
<dbReference type="InterPro" id="IPR011805">
    <property type="entry name" value="RNase_R"/>
</dbReference>
<evidence type="ECO:0000256" key="1">
    <source>
        <dbReference type="ARBA" id="ARBA00001849"/>
    </source>
</evidence>
<dbReference type="GO" id="GO:0003723">
    <property type="term" value="F:RNA binding"/>
    <property type="evidence" value="ECO:0007669"/>
    <property type="project" value="UniProtKB-UniRule"/>
</dbReference>
<dbReference type="Gene3D" id="2.40.50.140">
    <property type="entry name" value="Nucleic acid-binding proteins"/>
    <property type="match status" value="3"/>
</dbReference>
<dbReference type="CDD" id="cd04471">
    <property type="entry name" value="S1_RNase_R"/>
    <property type="match status" value="1"/>
</dbReference>
<keyword evidence="6 8" id="KW-0269">Exonuclease</keyword>
<dbReference type="GO" id="GO:0008859">
    <property type="term" value="F:exoribonuclease II activity"/>
    <property type="evidence" value="ECO:0007669"/>
    <property type="project" value="UniProtKB-UniRule"/>
</dbReference>
<dbReference type="HAMAP" id="MF_01895">
    <property type="entry name" value="RNase_R"/>
    <property type="match status" value="1"/>
</dbReference>
<dbReference type="Proteomes" id="UP000286186">
    <property type="component" value="Unassembled WGS sequence"/>
</dbReference>
<keyword evidence="12" id="KW-1185">Reference proteome</keyword>
<gene>
    <name evidence="8 10" type="primary">rnr</name>
    <name evidence="11" type="ORF">DW652_00105</name>
    <name evidence="10" type="ORF">DW944_07875</name>
</gene>
<feature type="domain" description="S1 motif" evidence="9">
    <location>
        <begin position="625"/>
        <end position="705"/>
    </location>
</feature>
<dbReference type="PANTHER" id="PTHR23355:SF9">
    <property type="entry name" value="DIS3-LIKE EXONUCLEASE 2"/>
    <property type="match status" value="1"/>
</dbReference>
<dbReference type="InterPro" id="IPR012340">
    <property type="entry name" value="NA-bd_OB-fold"/>
</dbReference>
<dbReference type="GO" id="GO:0005829">
    <property type="term" value="C:cytosol"/>
    <property type="evidence" value="ECO:0007669"/>
    <property type="project" value="TreeGrafter"/>
</dbReference>
<evidence type="ECO:0000313" key="12">
    <source>
        <dbReference type="Proteomes" id="UP000284779"/>
    </source>
</evidence>
<dbReference type="PROSITE" id="PS50126">
    <property type="entry name" value="S1"/>
    <property type="match status" value="1"/>
</dbReference>
<evidence type="ECO:0000256" key="3">
    <source>
        <dbReference type="ARBA" id="ARBA00022490"/>
    </source>
</evidence>
<dbReference type="SUPFAM" id="SSF50249">
    <property type="entry name" value="Nucleic acid-binding proteins"/>
    <property type="match status" value="4"/>
</dbReference>
<proteinExistence type="inferred from homology"/>
<comment type="caution">
    <text evidence="10">The sequence shown here is derived from an EMBL/GenBank/DDBJ whole genome shotgun (WGS) entry which is preliminary data.</text>
</comment>
<comment type="function">
    <text evidence="8">3'-5' exoribonuclease that releases 5'-nucleoside monophosphates and is involved in maturation of structured RNAs.</text>
</comment>
<comment type="similarity">
    <text evidence="8">Belongs to the RNR ribonuclease family. RNase R subfamily.</text>
</comment>
<comment type="subcellular location">
    <subcellularLocation>
        <location evidence="2 8">Cytoplasm</location>
    </subcellularLocation>
</comment>
<dbReference type="PANTHER" id="PTHR23355">
    <property type="entry name" value="RIBONUCLEASE"/>
    <property type="match status" value="1"/>
</dbReference>